<feature type="domain" description="DAAF9" evidence="4">
    <location>
        <begin position="693"/>
        <end position="755"/>
    </location>
</feature>
<evidence type="ECO:0000259" key="2">
    <source>
        <dbReference type="Pfam" id="PF23319"/>
    </source>
</evidence>
<reference evidence="6" key="2">
    <citation type="submission" date="2025-08" db="UniProtKB">
        <authorList>
            <consortium name="Ensembl"/>
        </authorList>
    </citation>
    <scope>IDENTIFICATION</scope>
</reference>
<name>A0AAY4EPM2_9TELE</name>
<dbReference type="InterPro" id="IPR057478">
    <property type="entry name" value="DAAF9_2"/>
</dbReference>
<dbReference type="CDD" id="cd22936">
    <property type="entry name" value="shulin_C20orf194-like"/>
    <property type="match status" value="1"/>
</dbReference>
<dbReference type="Pfam" id="PF23281">
    <property type="entry name" value="DAAF9_N"/>
    <property type="match status" value="1"/>
</dbReference>
<feature type="domain" description="DAAF9 PH" evidence="5">
    <location>
        <begin position="475"/>
        <end position="659"/>
    </location>
</feature>
<evidence type="ECO:0000259" key="5">
    <source>
        <dbReference type="Pfam" id="PF26246"/>
    </source>
</evidence>
<dbReference type="PANTHER" id="PTHR33664:SF1">
    <property type="entry name" value="DYNEIN AXONEMAL ASSEMBLY FACTOR 9"/>
    <property type="match status" value="1"/>
</dbReference>
<dbReference type="Ensembl" id="ENSDCDT00010070314.1">
    <property type="protein sequence ID" value="ENSDCDP00010059592.1"/>
    <property type="gene ID" value="ENSDCDG00010033289.1"/>
</dbReference>
<feature type="domain" description="DAAF9 pita-bread-like" evidence="3">
    <location>
        <begin position="396"/>
        <end position="444"/>
    </location>
</feature>
<dbReference type="Pfam" id="PF26246">
    <property type="entry name" value="PH_DAAF9"/>
    <property type="match status" value="1"/>
</dbReference>
<feature type="domain" description="DAAF9 N-terminal" evidence="1">
    <location>
        <begin position="2"/>
        <end position="188"/>
    </location>
</feature>
<dbReference type="Proteomes" id="UP000694580">
    <property type="component" value="Chromosome 1"/>
</dbReference>
<feature type="domain" description="DAAF9" evidence="4">
    <location>
        <begin position="760"/>
        <end position="880"/>
    </location>
</feature>
<reference evidence="6" key="3">
    <citation type="submission" date="2025-09" db="UniProtKB">
        <authorList>
            <consortium name="Ensembl"/>
        </authorList>
    </citation>
    <scope>IDENTIFICATION</scope>
</reference>
<dbReference type="Pfam" id="PF23319">
    <property type="entry name" value="CobW_C_DAAF9"/>
    <property type="match status" value="1"/>
</dbReference>
<dbReference type="InterPro" id="IPR056498">
    <property type="entry name" value="DAAF9_N"/>
</dbReference>
<gene>
    <name evidence="6" type="primary">dnaaf9</name>
</gene>
<proteinExistence type="predicted"/>
<evidence type="ECO:0000259" key="3">
    <source>
        <dbReference type="Pfam" id="PF25203"/>
    </source>
</evidence>
<dbReference type="AlphaFoldDB" id="A0AAY4EPM2"/>
<dbReference type="InterPro" id="IPR056414">
    <property type="entry name" value="DAAF9_CobW_C"/>
</dbReference>
<dbReference type="Pfam" id="PF25203">
    <property type="entry name" value="PB_DAAF9"/>
    <property type="match status" value="2"/>
</dbReference>
<evidence type="ECO:0000313" key="7">
    <source>
        <dbReference type="Proteomes" id="UP000694580"/>
    </source>
</evidence>
<evidence type="ECO:0000259" key="1">
    <source>
        <dbReference type="Pfam" id="PF23281"/>
    </source>
</evidence>
<sequence length="1087" mass="122621">MTSAVSCSRLRQIQSLLRDGGSTAPDAILCSLGIDSRYNEGCTELANYLFFGLYKQTLLDVEQDLPEEVLDDVIVLIKANSVHLYCNPVNYGYLLPYVSHWRNLHLHCMTETEYEDEEAAEEFKISSFVSMVQDCRRIGVPYSSQGHIQKFDMFMVEKWPIIQAFALEGIGAGGFFTMKYKLWGTYTRLDPVSLEHLFTEELVGFEKQWNNFFSAMDRESHLSIPELSEAQAGEYFRIYFSHGLISSNITDTSKSRQPFTLFGNHSSKAEMESYCFTFPSEGHQVRNTGPQGTNAKHMILQCVSPTGPLACARTYFFGTAHIPYLGKLLYDGLFSVFRLLSQIYAAVVQAVLAAIKCFSYKSSTSKVLAVTLMQYILPSCMLWSNGVDYRLMCFVQASMTVYNIPDLYGGSGDLGSVVFSESFLESSIYIQDKDGAMSSDSSFTILTSAVPRYFCWLVEDSLIIHAHINICLQVEDNTCLGNLLVVGDSVQIFSSSLLSTPEEGKLVYFSEGLLFIHPQYGSITISKNHIRKLSLYDGDSFTALALLYVDFESSLLPYLPFPLHSHDLCLGLGLLPKTKSYRSLYSKVLQTWHCSDSTLQLQLVERDQLSVEQLNIAGEVRTALKCTPINLCTVLESNLCVFARSFFFLRFLEHFALSSSVCDEHVCSEHLEALFPNTNISTVLPKRRPKVVVSIIAGLPGSHKESLCDFLLNVNREAGRWAVYHPPPDSSGLCVSHLHRFFSSLLENLKEPEVRGAHTLQCILSNPDVAVRRNIAIGAITSCVNPLSSYMEHRFLLPKLLEQCSQGVVSNVAFTGLTEQKHPLLQNIQQLIRSVNPNAAFILAERGAITRIEDMRLVLSENSFVESQMIRSRYLLYPGWYEGKFVCGSGSVSISQLCLQFSRPLERDLFLDQCKGEIISSLKSSPFKGNVYHIRGEVRFTDSDRLMQVCFNTLSGNLALVPVDQDPTGAGVPPCFLLVDCVGLTDEGLKDWLRLCAKQKLVKKVKKNRWSLSQKELIEIHERRHLDPLPPGYYFNGIQYVSFYGEKSSRHPLMERFIEEYVEEVNKEVERFNKELELQEKVDLFNP</sequence>
<dbReference type="GeneTree" id="ENSGT00390000003692"/>
<organism evidence="6 7">
    <name type="scientific">Denticeps clupeoides</name>
    <name type="common">denticle herring</name>
    <dbReference type="NCBI Taxonomy" id="299321"/>
    <lineage>
        <taxon>Eukaryota</taxon>
        <taxon>Metazoa</taxon>
        <taxon>Chordata</taxon>
        <taxon>Craniata</taxon>
        <taxon>Vertebrata</taxon>
        <taxon>Euteleostomi</taxon>
        <taxon>Actinopterygii</taxon>
        <taxon>Neopterygii</taxon>
        <taxon>Teleostei</taxon>
        <taxon>Clupei</taxon>
        <taxon>Clupeiformes</taxon>
        <taxon>Denticipitoidei</taxon>
        <taxon>Denticipitidae</taxon>
        <taxon>Denticeps</taxon>
    </lineage>
</organism>
<keyword evidence="7" id="KW-1185">Reference proteome</keyword>
<dbReference type="InterPro" id="IPR058844">
    <property type="entry name" value="PB_DAAF9"/>
</dbReference>
<feature type="domain" description="DAAF9 CobW C-like" evidence="2">
    <location>
        <begin position="895"/>
        <end position="963"/>
    </location>
</feature>
<dbReference type="Pfam" id="PF25204">
    <property type="entry name" value="DAAF9_2"/>
    <property type="match status" value="2"/>
</dbReference>
<dbReference type="PANTHER" id="PTHR33664">
    <property type="entry name" value="RCG26366"/>
    <property type="match status" value="1"/>
</dbReference>
<evidence type="ECO:0000313" key="6">
    <source>
        <dbReference type="Ensembl" id="ENSDCDP00010059592.1"/>
    </source>
</evidence>
<feature type="domain" description="DAAF9 pita-bread-like" evidence="3">
    <location>
        <begin position="190"/>
        <end position="370"/>
    </location>
</feature>
<accession>A0AAY4EPM2</accession>
<evidence type="ECO:0000259" key="4">
    <source>
        <dbReference type="Pfam" id="PF25204"/>
    </source>
</evidence>
<dbReference type="InterPro" id="IPR058843">
    <property type="entry name" value="PH_DAAF9"/>
</dbReference>
<reference evidence="6 7" key="1">
    <citation type="submission" date="2020-06" db="EMBL/GenBank/DDBJ databases">
        <authorList>
            <consortium name="Wellcome Sanger Institute Data Sharing"/>
        </authorList>
    </citation>
    <scope>NUCLEOTIDE SEQUENCE [LARGE SCALE GENOMIC DNA]</scope>
</reference>
<dbReference type="InterPro" id="IPR040342">
    <property type="entry name" value="DNAAF9"/>
</dbReference>
<protein>
    <submittedName>
        <fullName evidence="6">Uncharacterized protein</fullName>
    </submittedName>
</protein>